<evidence type="ECO:0000256" key="4">
    <source>
        <dbReference type="ARBA" id="ARBA00022741"/>
    </source>
</evidence>
<dbReference type="FunFam" id="3.40.50.300:FF:000356">
    <property type="entry name" value="DNA repair protein RecN"/>
    <property type="match status" value="1"/>
</dbReference>
<comment type="caution">
    <text evidence="12">The sequence shown here is derived from an EMBL/GenBank/DDBJ whole genome shotgun (WGS) entry which is preliminary data.</text>
</comment>
<dbReference type="FunFam" id="3.40.50.300:FF:000319">
    <property type="entry name" value="DNA repair protein RecN"/>
    <property type="match status" value="1"/>
</dbReference>
<keyword evidence="4" id="KW-0547">Nucleotide-binding</keyword>
<dbReference type="InterPro" id="IPR027417">
    <property type="entry name" value="P-loop_NTPase"/>
</dbReference>
<dbReference type="PIRSF" id="PIRSF003128">
    <property type="entry name" value="RecN"/>
    <property type="match status" value="1"/>
</dbReference>
<evidence type="ECO:0000256" key="7">
    <source>
        <dbReference type="ARBA" id="ARBA00023204"/>
    </source>
</evidence>
<evidence type="ECO:0000256" key="3">
    <source>
        <dbReference type="ARBA" id="ARBA00021315"/>
    </source>
</evidence>
<name>A0A6I4VY54_9BACL</name>
<comment type="function">
    <text evidence="1 9">May be involved in recombinational repair of damaged DNA.</text>
</comment>
<evidence type="ECO:0000256" key="1">
    <source>
        <dbReference type="ARBA" id="ARBA00003618"/>
    </source>
</evidence>
<keyword evidence="10" id="KW-0175">Coiled coil</keyword>
<feature type="coiled-coil region" evidence="10">
    <location>
        <begin position="309"/>
        <end position="350"/>
    </location>
</feature>
<evidence type="ECO:0000256" key="10">
    <source>
        <dbReference type="SAM" id="Coils"/>
    </source>
</evidence>
<dbReference type="PANTHER" id="PTHR11059">
    <property type="entry name" value="DNA REPAIR PROTEIN RECN"/>
    <property type="match status" value="1"/>
</dbReference>
<evidence type="ECO:0000313" key="13">
    <source>
        <dbReference type="Proteomes" id="UP000430692"/>
    </source>
</evidence>
<evidence type="ECO:0000256" key="5">
    <source>
        <dbReference type="ARBA" id="ARBA00022763"/>
    </source>
</evidence>
<dbReference type="EMBL" id="WUUL01000019">
    <property type="protein sequence ID" value="MXQ55793.1"/>
    <property type="molecule type" value="Genomic_DNA"/>
</dbReference>
<dbReference type="InterPro" id="IPR004604">
    <property type="entry name" value="DNA_recomb/repair_RecN"/>
</dbReference>
<reference evidence="12 13" key="1">
    <citation type="submission" date="2019-12" db="EMBL/GenBank/DDBJ databases">
        <title>Whole-genome analyses of novel actinobacteria.</title>
        <authorList>
            <person name="Sahin N."/>
            <person name="Saygin H."/>
        </authorList>
    </citation>
    <scope>NUCLEOTIDE SEQUENCE [LARGE SCALE GENOMIC DNA]</scope>
    <source>
        <strain evidence="12 13">KC615</strain>
    </source>
</reference>
<dbReference type="RefSeq" id="WP_160803145.1">
    <property type="nucleotide sequence ID" value="NZ_WUUL01000019.1"/>
</dbReference>
<dbReference type="GO" id="GO:0043590">
    <property type="term" value="C:bacterial nucleoid"/>
    <property type="evidence" value="ECO:0007669"/>
    <property type="project" value="TreeGrafter"/>
</dbReference>
<dbReference type="SUPFAM" id="SSF52540">
    <property type="entry name" value="P-loop containing nucleoside triphosphate hydrolases"/>
    <property type="match status" value="1"/>
</dbReference>
<comment type="similarity">
    <text evidence="2 9">Belongs to the RecN family.</text>
</comment>
<feature type="coiled-coil region" evidence="10">
    <location>
        <begin position="254"/>
        <end position="284"/>
    </location>
</feature>
<sequence length="565" mass="63752">MLKELSIHQFAIVENINLTFDQGFHVLTGETGAGKSILIDALGLVIGGRASSDFVRHGSQKAVIEASFDFPKDHPAIRLLSEWDIDMEDEYLLIRREIAVSGKSTCRVNGRMITLAMLKQLGSNLIQIHGQHEHTGLLQVEEHLAWLDQFGGKDLIHKRNEYQQLYQQYQEITKSITQLDLDQQEMERRIDMLQFQVAEIKDARLVAGEEETLLEEEKRLAGGEKLISRVSNAYQLMSGEGGGIAQLRRAVAYLQEVEDLDQIIQNTLENMEAATFQLEEAARDLDIYQDSLDFSPERLYEVQDRLHMIRQLQRKYGETTAEILDFQRKAEEELEQLLNVEENKDHLYIEQDKIRDQMRTTANELTSLRKQAASLLEVQVEAQLSDLMMGSSVFHVSFYPNQYQKETFTAYGLDHVEFQLSPGPGEPLRSLAKIASGGELSRIMLALKCIFSGRDQVNTLIFDEVDTGVSGRAAQAIAEKIATLAENNQVLCVTHLPQVACMADVHLYVSKEITEEKTSSGVIVLDKAGRIMELSRMLGGAELTARTKQHAAEMLFLANKVKAKQ</sequence>
<dbReference type="GO" id="GO:0005524">
    <property type="term" value="F:ATP binding"/>
    <property type="evidence" value="ECO:0007669"/>
    <property type="project" value="UniProtKB-KW"/>
</dbReference>
<dbReference type="NCBIfam" id="NF008121">
    <property type="entry name" value="PRK10869.1"/>
    <property type="match status" value="1"/>
</dbReference>
<dbReference type="PANTHER" id="PTHR11059:SF0">
    <property type="entry name" value="DNA REPAIR PROTEIN RECN"/>
    <property type="match status" value="1"/>
</dbReference>
<evidence type="ECO:0000259" key="11">
    <source>
        <dbReference type="Pfam" id="PF02463"/>
    </source>
</evidence>
<protein>
    <recommendedName>
        <fullName evidence="3 9">DNA repair protein RecN</fullName>
    </recommendedName>
    <alternativeName>
        <fullName evidence="8 9">Recombination protein N</fullName>
    </alternativeName>
</protein>
<dbReference type="GO" id="GO:0009432">
    <property type="term" value="P:SOS response"/>
    <property type="evidence" value="ECO:0007669"/>
    <property type="project" value="TreeGrafter"/>
</dbReference>
<dbReference type="GO" id="GO:0006310">
    <property type="term" value="P:DNA recombination"/>
    <property type="evidence" value="ECO:0007669"/>
    <property type="project" value="InterPro"/>
</dbReference>
<dbReference type="CDD" id="cd03241">
    <property type="entry name" value="ABC_RecN"/>
    <property type="match status" value="2"/>
</dbReference>
<dbReference type="AlphaFoldDB" id="A0A6I4VY54"/>
<dbReference type="GO" id="GO:0006281">
    <property type="term" value="P:DNA repair"/>
    <property type="evidence" value="ECO:0007669"/>
    <property type="project" value="UniProtKB-KW"/>
</dbReference>
<dbReference type="Pfam" id="PF02463">
    <property type="entry name" value="SMC_N"/>
    <property type="match status" value="1"/>
</dbReference>
<evidence type="ECO:0000256" key="8">
    <source>
        <dbReference type="ARBA" id="ARBA00033408"/>
    </source>
</evidence>
<feature type="domain" description="RecF/RecN/SMC N-terminal" evidence="11">
    <location>
        <begin position="1"/>
        <end position="511"/>
    </location>
</feature>
<evidence type="ECO:0000313" key="12">
    <source>
        <dbReference type="EMBL" id="MXQ55793.1"/>
    </source>
</evidence>
<keyword evidence="13" id="KW-1185">Reference proteome</keyword>
<keyword evidence="7 9" id="KW-0234">DNA repair</keyword>
<keyword evidence="5 9" id="KW-0227">DNA damage</keyword>
<dbReference type="NCBIfam" id="TIGR00634">
    <property type="entry name" value="recN"/>
    <property type="match status" value="1"/>
</dbReference>
<organism evidence="12 13">
    <name type="scientific">Shimazuella alba</name>
    <dbReference type="NCBI Taxonomy" id="2690964"/>
    <lineage>
        <taxon>Bacteria</taxon>
        <taxon>Bacillati</taxon>
        <taxon>Bacillota</taxon>
        <taxon>Bacilli</taxon>
        <taxon>Bacillales</taxon>
        <taxon>Thermoactinomycetaceae</taxon>
        <taxon>Shimazuella</taxon>
    </lineage>
</organism>
<dbReference type="Proteomes" id="UP000430692">
    <property type="component" value="Unassembled WGS sequence"/>
</dbReference>
<accession>A0A6I4VY54</accession>
<dbReference type="Gene3D" id="3.40.50.300">
    <property type="entry name" value="P-loop containing nucleotide triphosphate hydrolases"/>
    <property type="match status" value="2"/>
</dbReference>
<dbReference type="InterPro" id="IPR003395">
    <property type="entry name" value="RecF/RecN/SMC_N"/>
</dbReference>
<evidence type="ECO:0000256" key="2">
    <source>
        <dbReference type="ARBA" id="ARBA00009441"/>
    </source>
</evidence>
<evidence type="ECO:0000256" key="6">
    <source>
        <dbReference type="ARBA" id="ARBA00022840"/>
    </source>
</evidence>
<keyword evidence="6" id="KW-0067">ATP-binding</keyword>
<evidence type="ECO:0000256" key="9">
    <source>
        <dbReference type="PIRNR" id="PIRNR003128"/>
    </source>
</evidence>
<proteinExistence type="inferred from homology"/>
<gene>
    <name evidence="12" type="primary">recN</name>
    <name evidence="12" type="ORF">GSM42_19095</name>
</gene>